<dbReference type="Pfam" id="PF13193">
    <property type="entry name" value="AMP-binding_C"/>
    <property type="match status" value="1"/>
</dbReference>
<proteinExistence type="predicted"/>
<dbReference type="InterPro" id="IPR025110">
    <property type="entry name" value="AMP-bd_C"/>
</dbReference>
<gene>
    <name evidence="3" type="ORF">SDRG_10615</name>
</gene>
<feature type="compositionally biased region" description="Low complexity" evidence="1">
    <location>
        <begin position="145"/>
        <end position="159"/>
    </location>
</feature>
<dbReference type="Gene3D" id="3.30.300.30">
    <property type="match status" value="1"/>
</dbReference>
<dbReference type="Proteomes" id="UP000030762">
    <property type="component" value="Unassembled WGS sequence"/>
</dbReference>
<evidence type="ECO:0000256" key="1">
    <source>
        <dbReference type="SAM" id="MobiDB-lite"/>
    </source>
</evidence>
<reference evidence="3 4" key="1">
    <citation type="submission" date="2012-04" db="EMBL/GenBank/DDBJ databases">
        <title>The Genome Sequence of Saprolegnia declina VS20.</title>
        <authorList>
            <consortium name="The Broad Institute Genome Sequencing Platform"/>
            <person name="Russ C."/>
            <person name="Nusbaum C."/>
            <person name="Tyler B."/>
            <person name="van West P."/>
            <person name="Dieguez-Uribeondo J."/>
            <person name="de Bruijn I."/>
            <person name="Tripathy S."/>
            <person name="Jiang R."/>
            <person name="Young S.K."/>
            <person name="Zeng Q."/>
            <person name="Gargeya S."/>
            <person name="Fitzgerald M."/>
            <person name="Haas B."/>
            <person name="Abouelleil A."/>
            <person name="Alvarado L."/>
            <person name="Arachchi H.M."/>
            <person name="Berlin A."/>
            <person name="Chapman S.B."/>
            <person name="Goldberg J."/>
            <person name="Griggs A."/>
            <person name="Gujja S."/>
            <person name="Hansen M."/>
            <person name="Howarth C."/>
            <person name="Imamovic A."/>
            <person name="Larimer J."/>
            <person name="McCowen C."/>
            <person name="Montmayeur A."/>
            <person name="Murphy C."/>
            <person name="Neiman D."/>
            <person name="Pearson M."/>
            <person name="Priest M."/>
            <person name="Roberts A."/>
            <person name="Saif S."/>
            <person name="Shea T."/>
            <person name="Sisk P."/>
            <person name="Sykes S."/>
            <person name="Wortman J."/>
            <person name="Nusbaum C."/>
            <person name="Birren B."/>
        </authorList>
    </citation>
    <scope>NUCLEOTIDE SEQUENCE [LARGE SCALE GENOMIC DNA]</scope>
    <source>
        <strain evidence="3 4">VS20</strain>
    </source>
</reference>
<feature type="region of interest" description="Disordered" evidence="1">
    <location>
        <begin position="127"/>
        <end position="159"/>
    </location>
</feature>
<evidence type="ECO:0000313" key="3">
    <source>
        <dbReference type="EMBL" id="EQC31827.1"/>
    </source>
</evidence>
<dbReference type="InParanoid" id="T0RP11"/>
<dbReference type="RefSeq" id="XP_008614834.1">
    <property type="nucleotide sequence ID" value="XM_008616612.1"/>
</dbReference>
<dbReference type="AlphaFoldDB" id="T0RP11"/>
<dbReference type="EMBL" id="JH767167">
    <property type="protein sequence ID" value="EQC31827.1"/>
    <property type="molecule type" value="Genomic_DNA"/>
</dbReference>
<protein>
    <recommendedName>
        <fullName evidence="2">AMP-binding enzyme C-terminal domain-containing protein</fullName>
    </recommendedName>
</protein>
<dbReference type="InterPro" id="IPR045851">
    <property type="entry name" value="AMP-bd_C_sf"/>
</dbReference>
<organism evidence="3 4">
    <name type="scientific">Saprolegnia diclina (strain VS20)</name>
    <dbReference type="NCBI Taxonomy" id="1156394"/>
    <lineage>
        <taxon>Eukaryota</taxon>
        <taxon>Sar</taxon>
        <taxon>Stramenopiles</taxon>
        <taxon>Oomycota</taxon>
        <taxon>Saprolegniomycetes</taxon>
        <taxon>Saprolegniales</taxon>
        <taxon>Saprolegniaceae</taxon>
        <taxon>Saprolegnia</taxon>
    </lineage>
</organism>
<feature type="compositionally biased region" description="Basic and acidic residues" evidence="1">
    <location>
        <begin position="135"/>
        <end position="144"/>
    </location>
</feature>
<sequence length="780" mass="83577">MAVAAPSDIDIAVLTKELEIAFAEQLVKCMAVVQNEFDAERATMLQVQARSYEHLHATLDIKLATWQRDMEARVDAKLADFLRALTQAHHDKMDEEIRSPSVVSDAPSSTMESVELDHLLCLSDGEGSQPVDDVCSERDDDNSPRRFASSRRSSVAFGSSNSMHEVAIASLHPQHEEHKNGVVEELSEAPSNLSSTPTTTALVTELSALGPTALVQPLEETIVATPPTALELMPQCNASEVSAPQHPLGGEESTILSLAADAEVLTNDAASVIVDGVDAPTAIELHVTAHVLQMLHAYPQVSVTDCLTGVTLSSRSEIAAHVSALAHGLECIGFGCYDSLLVLSASPLRTLCLVLAAWMVGGRVEFWLSGQLALPPQTSALRPTYACVDHMEEGVHIKVLLPSIKVISLRDNVAKADFTYANLVQPTMMATHGRPPCLSLDIAIVLHTHDAITQAWNVHEQSHKDVIEGLDATAAHCATLLCLSMQTPIGLFVGALSSLVQGSRLCLLESTSVSGPVLSKLLLLHQPKRLVLSSMHVMHLAKVGEAIACVDVVDCVGTSVPTLPRALRSLHTASSKFQPCLRFRRVFCGPTSIYTASDPMLLPIAAPLVHSVGLPVSSLIVLRIQSMTTDEVLGPKQVGEMCVGADDGQRLGVLAYVDAAQQLHLIGSKDGILKLGAEATTALEIEEVVASHPLVEDAVVTCRDGQRLVAYVKLAAATLTYSADALRSIHAYACKQIPTPKQFHRLVAVDNIPRDVMGHAYRALVLDDANALQHLDATQR</sequence>
<accession>T0RP11</accession>
<dbReference type="SUPFAM" id="SSF56801">
    <property type="entry name" value="Acetyl-CoA synthetase-like"/>
    <property type="match status" value="1"/>
</dbReference>
<evidence type="ECO:0000313" key="4">
    <source>
        <dbReference type="Proteomes" id="UP000030762"/>
    </source>
</evidence>
<dbReference type="VEuPathDB" id="FungiDB:SDRG_10615"/>
<keyword evidence="4" id="KW-1185">Reference proteome</keyword>
<name>T0RP11_SAPDV</name>
<dbReference type="OrthoDB" id="68352at2759"/>
<evidence type="ECO:0000259" key="2">
    <source>
        <dbReference type="Pfam" id="PF13193"/>
    </source>
</evidence>
<dbReference type="eggNOG" id="ENOG502SX79">
    <property type="taxonomic scope" value="Eukaryota"/>
</dbReference>
<dbReference type="GeneID" id="19951342"/>
<feature type="domain" description="AMP-binding enzyme C-terminal" evidence="2">
    <location>
        <begin position="684"/>
        <end position="754"/>
    </location>
</feature>
<dbReference type="STRING" id="1156394.T0RP11"/>